<feature type="transmembrane region" description="Helical" evidence="1">
    <location>
        <begin position="141"/>
        <end position="163"/>
    </location>
</feature>
<evidence type="ECO:0000313" key="3">
    <source>
        <dbReference type="Proteomes" id="UP001444625"/>
    </source>
</evidence>
<dbReference type="Proteomes" id="UP001444625">
    <property type="component" value="Unassembled WGS sequence"/>
</dbReference>
<feature type="transmembrane region" description="Helical" evidence="1">
    <location>
        <begin position="21"/>
        <end position="42"/>
    </location>
</feature>
<feature type="transmembrane region" description="Helical" evidence="1">
    <location>
        <begin position="86"/>
        <end position="104"/>
    </location>
</feature>
<name>A0ABU9XJ24_9BACI</name>
<feature type="transmembrane region" description="Helical" evidence="1">
    <location>
        <begin position="170"/>
        <end position="191"/>
    </location>
</feature>
<gene>
    <name evidence="2" type="ORF">ABC228_13910</name>
</gene>
<feature type="transmembrane region" description="Helical" evidence="1">
    <location>
        <begin position="203"/>
        <end position="224"/>
    </location>
</feature>
<accession>A0ABU9XJ24</accession>
<sequence>MKNQIKGLLYFFATDIRHSITIFWSILLFVLVVALTFAYFLFQSTDSYMAFGFPFGIYFYCLILGFITVKQSIPFAIKMGATRKSLYVSLGIFFLFIAVAKALLANTLQQLVQVIIDKTNFDSFMFLHPAMLMEDTWINRVLLDSAIMFLFLVLMFIMGLIFYKYGVLGGGAVAGVLAILLLIGLANGSLVEFIIEFFQNIDMFFVAQLLGLGLLLFLISFVFIRRITIETRR</sequence>
<keyword evidence="3" id="KW-1185">Reference proteome</keyword>
<keyword evidence="1" id="KW-0472">Membrane</keyword>
<keyword evidence="1" id="KW-0812">Transmembrane</keyword>
<feature type="transmembrane region" description="Helical" evidence="1">
    <location>
        <begin position="48"/>
        <end position="66"/>
    </location>
</feature>
<evidence type="ECO:0000256" key="1">
    <source>
        <dbReference type="SAM" id="Phobius"/>
    </source>
</evidence>
<reference evidence="2 3" key="1">
    <citation type="submission" date="2024-05" db="EMBL/GenBank/DDBJ databases">
        <authorList>
            <person name="Haq I."/>
            <person name="Ullah Z."/>
            <person name="Ahmad R."/>
            <person name="Li M."/>
            <person name="Tong Y."/>
        </authorList>
    </citation>
    <scope>NUCLEOTIDE SEQUENCE [LARGE SCALE GENOMIC DNA]</scope>
    <source>
        <strain evidence="2 3">16A2E</strain>
    </source>
</reference>
<proteinExistence type="predicted"/>
<dbReference type="RefSeq" id="WP_345825750.1">
    <property type="nucleotide sequence ID" value="NZ_JBDIML010000004.1"/>
</dbReference>
<keyword evidence="1" id="KW-1133">Transmembrane helix</keyword>
<evidence type="ECO:0000313" key="2">
    <source>
        <dbReference type="EMBL" id="MEN2768272.1"/>
    </source>
</evidence>
<comment type="caution">
    <text evidence="2">The sequence shown here is derived from an EMBL/GenBank/DDBJ whole genome shotgun (WGS) entry which is preliminary data.</text>
</comment>
<organism evidence="2 3">
    <name type="scientific">Ornithinibacillus xuwenensis</name>
    <dbReference type="NCBI Taxonomy" id="3144668"/>
    <lineage>
        <taxon>Bacteria</taxon>
        <taxon>Bacillati</taxon>
        <taxon>Bacillota</taxon>
        <taxon>Bacilli</taxon>
        <taxon>Bacillales</taxon>
        <taxon>Bacillaceae</taxon>
        <taxon>Ornithinibacillus</taxon>
    </lineage>
</organism>
<dbReference type="EMBL" id="JBDIML010000004">
    <property type="protein sequence ID" value="MEN2768272.1"/>
    <property type="molecule type" value="Genomic_DNA"/>
</dbReference>
<protein>
    <submittedName>
        <fullName evidence="2">Uncharacterized protein</fullName>
    </submittedName>
</protein>